<sequence>MSERKMLPHSVVIKTVNGGEMIATRAGKFMGDYGSGTISFEALIVLGLKNVSVTYEKGHFNLFLLKLNPVTVNTKHIIACQEFGEIITRSETSLWCRRLGHLNRRHLQVLNLPFSDEKCPQCIEDVSGPVKTATKEAEENFMNFIKMVKTQHRNSKAERMNLTLMNKVRTKFADRPTPHPLGEAVCASAYELNRSPTSVLQNSTPASVWFGENHFSKLRVFGSQAYMRSYHEKANWNPV</sequence>
<comment type="caution">
    <text evidence="10">The sequence shown here is derived from an EMBL/GenBank/DDBJ whole genome shotgun (WGS) entry which is preliminary data.</text>
</comment>
<keyword evidence="8" id="KW-0548">Nucleotidyltransferase</keyword>
<proteinExistence type="predicted"/>
<evidence type="ECO:0000256" key="4">
    <source>
        <dbReference type="ARBA" id="ARBA00022801"/>
    </source>
</evidence>
<dbReference type="PANTHER" id="PTHR42648">
    <property type="entry name" value="TRANSPOSASE, PUTATIVE-RELATED"/>
    <property type="match status" value="1"/>
</dbReference>
<gene>
    <name evidence="10" type="ORF">PR048_011682</name>
</gene>
<keyword evidence="6" id="KW-0229">DNA integration</keyword>
<keyword evidence="5" id="KW-0460">Magnesium</keyword>
<reference evidence="10 11" key="1">
    <citation type="submission" date="2023-02" db="EMBL/GenBank/DDBJ databases">
        <title>LHISI_Scaffold_Assembly.</title>
        <authorList>
            <person name="Stuart O.P."/>
            <person name="Cleave R."/>
            <person name="Magrath M.J.L."/>
            <person name="Mikheyev A.S."/>
        </authorList>
    </citation>
    <scope>NUCLEOTIDE SEQUENCE [LARGE SCALE GENOMIC DNA]</scope>
    <source>
        <strain evidence="10">Daus_M_001</strain>
        <tissue evidence="10">Leg muscle</tissue>
    </source>
</reference>
<evidence type="ECO:0000313" key="11">
    <source>
        <dbReference type="Proteomes" id="UP001159363"/>
    </source>
</evidence>
<evidence type="ECO:0000256" key="6">
    <source>
        <dbReference type="ARBA" id="ARBA00022908"/>
    </source>
</evidence>
<keyword evidence="1" id="KW-0540">Nuclease</keyword>
<accession>A0ABQ9HM99</accession>
<dbReference type="InterPro" id="IPR036397">
    <property type="entry name" value="RNaseH_sf"/>
</dbReference>
<evidence type="ECO:0000256" key="3">
    <source>
        <dbReference type="ARBA" id="ARBA00022759"/>
    </source>
</evidence>
<keyword evidence="11" id="KW-1185">Reference proteome</keyword>
<evidence type="ECO:0000256" key="1">
    <source>
        <dbReference type="ARBA" id="ARBA00022722"/>
    </source>
</evidence>
<keyword evidence="8" id="KW-0808">Transferase</keyword>
<keyword evidence="3" id="KW-0255">Endonuclease</keyword>
<keyword evidence="4" id="KW-0378">Hydrolase</keyword>
<evidence type="ECO:0000313" key="10">
    <source>
        <dbReference type="EMBL" id="KAJ8885484.1"/>
    </source>
</evidence>
<protein>
    <recommendedName>
        <fullName evidence="12">GAG-pre-integrase domain-containing protein</fullName>
    </recommendedName>
</protein>
<keyword evidence="8" id="KW-0239">DNA-directed DNA polymerase</keyword>
<name>A0ABQ9HM99_9NEOP</name>
<keyword evidence="7" id="KW-0695">RNA-directed DNA polymerase</keyword>
<dbReference type="InterPro" id="IPR039537">
    <property type="entry name" value="Retrotran_Ty1/copia-like"/>
</dbReference>
<evidence type="ECO:0000256" key="2">
    <source>
        <dbReference type="ARBA" id="ARBA00022723"/>
    </source>
</evidence>
<evidence type="ECO:0008006" key="12">
    <source>
        <dbReference type="Google" id="ProtNLM"/>
    </source>
</evidence>
<keyword evidence="2" id="KW-0479">Metal-binding</keyword>
<evidence type="ECO:0000256" key="7">
    <source>
        <dbReference type="ARBA" id="ARBA00022918"/>
    </source>
</evidence>
<evidence type="ECO:0000256" key="5">
    <source>
        <dbReference type="ARBA" id="ARBA00022842"/>
    </source>
</evidence>
<dbReference type="Proteomes" id="UP001159363">
    <property type="component" value="Chromosome X"/>
</dbReference>
<evidence type="ECO:0000256" key="9">
    <source>
        <dbReference type="ARBA" id="ARBA00023172"/>
    </source>
</evidence>
<dbReference type="PANTHER" id="PTHR42648:SF11">
    <property type="entry name" value="TRANSPOSON TY4-P GAG-POL POLYPROTEIN"/>
    <property type="match status" value="1"/>
</dbReference>
<keyword evidence="9" id="KW-0233">DNA recombination</keyword>
<dbReference type="InterPro" id="IPR012337">
    <property type="entry name" value="RNaseH-like_sf"/>
</dbReference>
<dbReference type="Gene3D" id="3.30.420.10">
    <property type="entry name" value="Ribonuclease H-like superfamily/Ribonuclease H"/>
    <property type="match status" value="1"/>
</dbReference>
<organism evidence="10 11">
    <name type="scientific">Dryococelus australis</name>
    <dbReference type="NCBI Taxonomy" id="614101"/>
    <lineage>
        <taxon>Eukaryota</taxon>
        <taxon>Metazoa</taxon>
        <taxon>Ecdysozoa</taxon>
        <taxon>Arthropoda</taxon>
        <taxon>Hexapoda</taxon>
        <taxon>Insecta</taxon>
        <taxon>Pterygota</taxon>
        <taxon>Neoptera</taxon>
        <taxon>Polyneoptera</taxon>
        <taxon>Phasmatodea</taxon>
        <taxon>Verophasmatodea</taxon>
        <taxon>Anareolatae</taxon>
        <taxon>Phasmatidae</taxon>
        <taxon>Eurycanthinae</taxon>
        <taxon>Dryococelus</taxon>
    </lineage>
</organism>
<evidence type="ECO:0000256" key="8">
    <source>
        <dbReference type="ARBA" id="ARBA00022932"/>
    </source>
</evidence>
<dbReference type="SUPFAM" id="SSF53098">
    <property type="entry name" value="Ribonuclease H-like"/>
    <property type="match status" value="1"/>
</dbReference>
<dbReference type="EMBL" id="JARBHB010000004">
    <property type="protein sequence ID" value="KAJ8885484.1"/>
    <property type="molecule type" value="Genomic_DNA"/>
</dbReference>